<feature type="region of interest" description="Disordered" evidence="1">
    <location>
        <begin position="166"/>
        <end position="187"/>
    </location>
</feature>
<reference evidence="2" key="2">
    <citation type="submission" date="2021-08" db="EMBL/GenBank/DDBJ databases">
        <authorList>
            <person name="Gostincar C."/>
            <person name="Sun X."/>
            <person name="Song Z."/>
            <person name="Gunde-Cimerman N."/>
        </authorList>
    </citation>
    <scope>NUCLEOTIDE SEQUENCE</scope>
    <source>
        <strain evidence="2">EXF-9911</strain>
    </source>
</reference>
<protein>
    <submittedName>
        <fullName evidence="2">Uncharacterized protein</fullName>
    </submittedName>
</protein>
<feature type="region of interest" description="Disordered" evidence="1">
    <location>
        <begin position="1"/>
        <end position="32"/>
    </location>
</feature>
<accession>A0A9P8JGJ1</accession>
<name>A0A9P8JGJ1_AURME</name>
<reference evidence="2" key="1">
    <citation type="journal article" date="2021" name="J Fungi (Basel)">
        <title>Virulence traits and population genomics of the black yeast Aureobasidium melanogenum.</title>
        <authorList>
            <person name="Cernosa A."/>
            <person name="Sun X."/>
            <person name="Gostincar C."/>
            <person name="Fang C."/>
            <person name="Gunde-Cimerman N."/>
            <person name="Song Z."/>
        </authorList>
    </citation>
    <scope>NUCLEOTIDE SEQUENCE</scope>
    <source>
        <strain evidence="2">EXF-9911</strain>
    </source>
</reference>
<evidence type="ECO:0000256" key="1">
    <source>
        <dbReference type="SAM" id="MobiDB-lite"/>
    </source>
</evidence>
<gene>
    <name evidence="2" type="ORF">KCU76_g56</name>
</gene>
<proteinExistence type="predicted"/>
<feature type="compositionally biased region" description="Polar residues" evidence="1">
    <location>
        <begin position="169"/>
        <end position="185"/>
    </location>
</feature>
<comment type="caution">
    <text evidence="2">The sequence shown here is derived from an EMBL/GenBank/DDBJ whole genome shotgun (WGS) entry which is preliminary data.</text>
</comment>
<evidence type="ECO:0000313" key="3">
    <source>
        <dbReference type="Proteomes" id="UP000779574"/>
    </source>
</evidence>
<dbReference type="AlphaFoldDB" id="A0A9P8JGJ1"/>
<dbReference type="Proteomes" id="UP000779574">
    <property type="component" value="Unassembled WGS sequence"/>
</dbReference>
<sequence>MNPFQNFSFDKSAARAHSQLPDDETATHKKPKLSPIFKAPAVVAKSPSIKTGETTVKESITSAPAVPSLFASGVGADANASRAFFGLSQSNFKTRSSSLFSSIPSAAPAQKTPGSIFQFTPSKETAAGDQTTSSWFSSMRPSRQDTNVANTTSLFSSLPKTTIGAGSAFSKTSMDSSQSRQQELQAKSRLRHRNIFGVVPGTSSLGSGLAKSDSKMSNERLTTQSVMKSSLTGQGDAPGCQRPSQLFSNLTAGLLEPNNIAGNKVIANSTVNEVARENYKPASLLGQQSNQTVRHDQEIIRRIGPSEPMPAQKANPLQSKDTPNASIFGKAMAAASEPVTSAFQAKTKSSLFPSPRNRSPKQMRTHQCFLSTLSSVVASQSLPPRTKKTAHLPRRTACSALQFLSMRNLSLSSSTPTHLGRRSSVVLKEAEKATHCLPSSRTVCMRLLRSENCPSRLLVLCSTTTQLLRTTSVKPLNWSLWASKSMSWSLAATTTPRVLSTRKQG</sequence>
<dbReference type="EMBL" id="JAHFXF010000001">
    <property type="protein sequence ID" value="KAG9701382.1"/>
    <property type="molecule type" value="Genomic_DNA"/>
</dbReference>
<organism evidence="2 3">
    <name type="scientific">Aureobasidium melanogenum</name>
    <name type="common">Aureobasidium pullulans var. melanogenum</name>
    <dbReference type="NCBI Taxonomy" id="46634"/>
    <lineage>
        <taxon>Eukaryota</taxon>
        <taxon>Fungi</taxon>
        <taxon>Dikarya</taxon>
        <taxon>Ascomycota</taxon>
        <taxon>Pezizomycotina</taxon>
        <taxon>Dothideomycetes</taxon>
        <taxon>Dothideomycetidae</taxon>
        <taxon>Dothideales</taxon>
        <taxon>Saccotheciaceae</taxon>
        <taxon>Aureobasidium</taxon>
    </lineage>
</organism>
<feature type="non-terminal residue" evidence="2">
    <location>
        <position position="505"/>
    </location>
</feature>
<evidence type="ECO:0000313" key="2">
    <source>
        <dbReference type="EMBL" id="KAG9701382.1"/>
    </source>
</evidence>